<proteinExistence type="predicted"/>
<gene>
    <name evidence="1" type="ORF">GCM10011282_30680</name>
</gene>
<evidence type="ECO:0000313" key="2">
    <source>
        <dbReference type="Proteomes" id="UP000620127"/>
    </source>
</evidence>
<protein>
    <recommendedName>
        <fullName evidence="3">DUF2493 domain-containing protein</fullName>
    </recommendedName>
</protein>
<organism evidence="1 2">
    <name type="scientific">Undibacterium macrobrachii</name>
    <dbReference type="NCBI Taxonomy" id="1119058"/>
    <lineage>
        <taxon>Bacteria</taxon>
        <taxon>Pseudomonadati</taxon>
        <taxon>Pseudomonadota</taxon>
        <taxon>Betaproteobacteria</taxon>
        <taxon>Burkholderiales</taxon>
        <taxon>Oxalobacteraceae</taxon>
        <taxon>Undibacterium</taxon>
    </lineage>
</organism>
<dbReference type="Proteomes" id="UP000620127">
    <property type="component" value="Unassembled WGS sequence"/>
</dbReference>
<dbReference type="EMBL" id="BMYT01000006">
    <property type="protein sequence ID" value="GGX22508.1"/>
    <property type="molecule type" value="Genomic_DNA"/>
</dbReference>
<reference evidence="2" key="1">
    <citation type="journal article" date="2019" name="Int. J. Syst. Evol. Microbiol.">
        <title>The Global Catalogue of Microorganisms (GCM) 10K type strain sequencing project: providing services to taxonomists for standard genome sequencing and annotation.</title>
        <authorList>
            <consortium name="The Broad Institute Genomics Platform"/>
            <consortium name="The Broad Institute Genome Sequencing Center for Infectious Disease"/>
            <person name="Wu L."/>
            <person name="Ma J."/>
        </authorList>
    </citation>
    <scope>NUCLEOTIDE SEQUENCE [LARGE SCALE GENOMIC DNA]</scope>
    <source>
        <strain evidence="2">KCTC 23916</strain>
    </source>
</reference>
<accession>A0ABQ2XLU3</accession>
<name>A0ABQ2XLU3_9BURK</name>
<dbReference type="RefSeq" id="WP_189347053.1">
    <property type="nucleotide sequence ID" value="NZ_BMYT01000006.1"/>
</dbReference>
<comment type="caution">
    <text evidence="1">The sequence shown here is derived from an EMBL/GenBank/DDBJ whole genome shotgun (WGS) entry which is preliminary data.</text>
</comment>
<keyword evidence="2" id="KW-1185">Reference proteome</keyword>
<evidence type="ECO:0000313" key="1">
    <source>
        <dbReference type="EMBL" id="GGX22508.1"/>
    </source>
</evidence>
<sequence>MRVLITGSTTWTDVNALRRELIQLPANSVIVTGDTLGVDANAISIAKELGLGVEAMQKTKEDYLRYPTDGWKGLNDRMLKTGINLVLAFHADYDKPEMARGTKHAVELAKQAEIEVRIFLA</sequence>
<evidence type="ECO:0008006" key="3">
    <source>
        <dbReference type="Google" id="ProtNLM"/>
    </source>
</evidence>